<dbReference type="EMBL" id="KZ305047">
    <property type="protein sequence ID" value="PIA37498.1"/>
    <property type="molecule type" value="Genomic_DNA"/>
</dbReference>
<evidence type="ECO:0000256" key="3">
    <source>
        <dbReference type="ARBA" id="ARBA00022782"/>
    </source>
</evidence>
<evidence type="ECO:0000256" key="4">
    <source>
        <dbReference type="ARBA" id="ARBA00023054"/>
    </source>
</evidence>
<evidence type="ECO:0000256" key="6">
    <source>
        <dbReference type="SAM" id="Coils"/>
    </source>
</evidence>
<dbReference type="GO" id="GO:0009908">
    <property type="term" value="P:flower development"/>
    <property type="evidence" value="ECO:0007669"/>
    <property type="project" value="UniProtKB-KW"/>
</dbReference>
<dbReference type="PANTHER" id="PTHR33405:SF17">
    <property type="entry name" value="PROTEIN FLC EXPRESSOR"/>
    <property type="match status" value="1"/>
</dbReference>
<dbReference type="InParanoid" id="A0A2G5D1X1"/>
<protein>
    <submittedName>
        <fullName evidence="8">Uncharacterized protein</fullName>
    </submittedName>
</protein>
<keyword evidence="4 6" id="KW-0175">Coiled coil</keyword>
<dbReference type="InterPro" id="IPR040353">
    <property type="entry name" value="FLX/FLX-like"/>
</dbReference>
<evidence type="ECO:0000256" key="2">
    <source>
        <dbReference type="ARBA" id="ARBA00022473"/>
    </source>
</evidence>
<dbReference type="PANTHER" id="PTHR33405">
    <property type="entry name" value="PROTEIN FLX-LIKE 2"/>
    <property type="match status" value="1"/>
</dbReference>
<keyword evidence="5" id="KW-0287">Flowering</keyword>
<dbReference type="OrthoDB" id="1928946at2759"/>
<comment type="similarity">
    <text evidence="1">Belongs to the FLX family.</text>
</comment>
<sequence length="234" mass="26676">MDGRNRLIHRGQPQPQPQPQPHPHHLVQMQERIIVQHREIQSLLLDNQRLAATHVALKQELAVSQKELHHISAASTKLKSDRDAQVREIYERSLKTEAELHSFEGVNAELIQVHAETNKLNASRIEMLEELKAINIELAQFRADAQEIPVIKADIDKLRYEIEIGRTAIEYEKNTHAENLEQEQEMEKNMVILARELKKLRTELADAEKRARAAAAAGAAANPGKFVIPEPYDL</sequence>
<evidence type="ECO:0000256" key="1">
    <source>
        <dbReference type="ARBA" id="ARBA00005405"/>
    </source>
</evidence>
<accession>A0A2G5D1X1</accession>
<keyword evidence="3" id="KW-0221">Differentiation</keyword>
<gene>
    <name evidence="8" type="ORF">AQUCO_03000228v1</name>
</gene>
<feature type="coiled-coil region" evidence="6">
    <location>
        <begin position="183"/>
        <end position="217"/>
    </location>
</feature>
<evidence type="ECO:0000313" key="8">
    <source>
        <dbReference type="EMBL" id="PIA37498.1"/>
    </source>
</evidence>
<feature type="region of interest" description="Disordered" evidence="7">
    <location>
        <begin position="1"/>
        <end position="23"/>
    </location>
</feature>
<organism evidence="8 9">
    <name type="scientific">Aquilegia coerulea</name>
    <name type="common">Rocky mountain columbine</name>
    <dbReference type="NCBI Taxonomy" id="218851"/>
    <lineage>
        <taxon>Eukaryota</taxon>
        <taxon>Viridiplantae</taxon>
        <taxon>Streptophyta</taxon>
        <taxon>Embryophyta</taxon>
        <taxon>Tracheophyta</taxon>
        <taxon>Spermatophyta</taxon>
        <taxon>Magnoliopsida</taxon>
        <taxon>Ranunculales</taxon>
        <taxon>Ranunculaceae</taxon>
        <taxon>Thalictroideae</taxon>
        <taxon>Aquilegia</taxon>
    </lineage>
</organism>
<dbReference type="Proteomes" id="UP000230069">
    <property type="component" value="Unassembled WGS sequence"/>
</dbReference>
<name>A0A2G5D1X1_AQUCA</name>
<evidence type="ECO:0000313" key="9">
    <source>
        <dbReference type="Proteomes" id="UP000230069"/>
    </source>
</evidence>
<evidence type="ECO:0000256" key="5">
    <source>
        <dbReference type="ARBA" id="ARBA00023089"/>
    </source>
</evidence>
<dbReference type="GO" id="GO:0030154">
    <property type="term" value="P:cell differentiation"/>
    <property type="evidence" value="ECO:0007669"/>
    <property type="project" value="UniProtKB-KW"/>
</dbReference>
<reference evidence="8 9" key="1">
    <citation type="submission" date="2017-09" db="EMBL/GenBank/DDBJ databases">
        <title>WGS assembly of Aquilegia coerulea Goldsmith.</title>
        <authorList>
            <person name="Hodges S."/>
            <person name="Kramer E."/>
            <person name="Nordborg M."/>
            <person name="Tomkins J."/>
            <person name="Borevitz J."/>
            <person name="Derieg N."/>
            <person name="Yan J."/>
            <person name="Mihaltcheva S."/>
            <person name="Hayes R.D."/>
            <person name="Rokhsar D."/>
        </authorList>
    </citation>
    <scope>NUCLEOTIDE SEQUENCE [LARGE SCALE GENOMIC DNA]</scope>
    <source>
        <strain evidence="9">cv. Goldsmith</strain>
    </source>
</reference>
<evidence type="ECO:0000256" key="7">
    <source>
        <dbReference type="SAM" id="MobiDB-lite"/>
    </source>
</evidence>
<dbReference type="AlphaFoldDB" id="A0A2G5D1X1"/>
<keyword evidence="2" id="KW-0217">Developmental protein</keyword>
<keyword evidence="9" id="KW-1185">Reference proteome</keyword>
<proteinExistence type="inferred from homology"/>
<dbReference type="FunCoup" id="A0A2G5D1X1">
    <property type="interactions" value="254"/>
</dbReference>
<dbReference type="STRING" id="218851.A0A2G5D1X1"/>